<name>A0AA88J119_FICCA</name>
<evidence type="ECO:0000313" key="2">
    <source>
        <dbReference type="Proteomes" id="UP001187192"/>
    </source>
</evidence>
<sequence>MLDTPSRTASHIKPSIEEPPSLELKPLPIHLWYALFDMNLANEVMKPNTRRGFKPQDLQDASLLSLDLLPSKIRTKNYKC</sequence>
<reference evidence="1" key="1">
    <citation type="submission" date="2023-07" db="EMBL/GenBank/DDBJ databases">
        <title>draft genome sequence of fig (Ficus carica).</title>
        <authorList>
            <person name="Takahashi T."/>
            <person name="Nishimura K."/>
        </authorList>
    </citation>
    <scope>NUCLEOTIDE SEQUENCE</scope>
</reference>
<organism evidence="1 2">
    <name type="scientific">Ficus carica</name>
    <name type="common">Common fig</name>
    <dbReference type="NCBI Taxonomy" id="3494"/>
    <lineage>
        <taxon>Eukaryota</taxon>
        <taxon>Viridiplantae</taxon>
        <taxon>Streptophyta</taxon>
        <taxon>Embryophyta</taxon>
        <taxon>Tracheophyta</taxon>
        <taxon>Spermatophyta</taxon>
        <taxon>Magnoliopsida</taxon>
        <taxon>eudicotyledons</taxon>
        <taxon>Gunneridae</taxon>
        <taxon>Pentapetalae</taxon>
        <taxon>rosids</taxon>
        <taxon>fabids</taxon>
        <taxon>Rosales</taxon>
        <taxon>Moraceae</taxon>
        <taxon>Ficeae</taxon>
        <taxon>Ficus</taxon>
    </lineage>
</organism>
<dbReference type="Proteomes" id="UP001187192">
    <property type="component" value="Unassembled WGS sequence"/>
</dbReference>
<evidence type="ECO:0000313" key="1">
    <source>
        <dbReference type="EMBL" id="GMN59240.1"/>
    </source>
</evidence>
<gene>
    <name evidence="1" type="ORF">TIFTF001_028328</name>
</gene>
<protein>
    <submittedName>
        <fullName evidence="1">Uncharacterized protein</fullName>
    </submittedName>
</protein>
<accession>A0AA88J119</accession>
<comment type="caution">
    <text evidence="1">The sequence shown here is derived from an EMBL/GenBank/DDBJ whole genome shotgun (WGS) entry which is preliminary data.</text>
</comment>
<proteinExistence type="predicted"/>
<keyword evidence="2" id="KW-1185">Reference proteome</keyword>
<dbReference type="AlphaFoldDB" id="A0AA88J119"/>
<dbReference type="EMBL" id="BTGU01000085">
    <property type="protein sequence ID" value="GMN59240.1"/>
    <property type="molecule type" value="Genomic_DNA"/>
</dbReference>